<gene>
    <name evidence="1" type="ORF">DL796_03880</name>
</gene>
<sequence length="59" mass="6841">MLFAPAGLGPPLRCASLRPQMRALNVYEENHRQYFYQCCLFLVFGERGGLYWNVCFVHG</sequence>
<comment type="caution">
    <text evidence="1">The sequence shown here is derived from an EMBL/GenBank/DDBJ whole genome shotgun (WGS) entry which is preliminary data.</text>
</comment>
<evidence type="ECO:0000313" key="2">
    <source>
        <dbReference type="Proteomes" id="UP000247689"/>
    </source>
</evidence>
<keyword evidence="2" id="KW-1185">Reference proteome</keyword>
<accession>A0A318D4P1</accession>
<reference evidence="1 2" key="1">
    <citation type="submission" date="2018-05" db="EMBL/GenBank/DDBJ databases">
        <title>Kangiella spongicola genome sequence.</title>
        <authorList>
            <person name="Maclea K.S."/>
            <person name="Goen A.E."/>
            <person name="Kelley C."/>
            <person name="Underriner A."/>
            <person name="Silverwood T."/>
            <person name="Trachtenberg A.M."/>
        </authorList>
    </citation>
    <scope>NUCLEOTIDE SEQUENCE [LARGE SCALE GENOMIC DNA]</scope>
    <source>
        <strain evidence="1 2">ATCC BAA-2076</strain>
    </source>
</reference>
<protein>
    <submittedName>
        <fullName evidence="1">Uncharacterized protein</fullName>
    </submittedName>
</protein>
<name>A0A318D4P1_9GAMM</name>
<dbReference type="AlphaFoldDB" id="A0A318D4P1"/>
<dbReference type="Proteomes" id="UP000247689">
    <property type="component" value="Unassembled WGS sequence"/>
</dbReference>
<evidence type="ECO:0000313" key="1">
    <source>
        <dbReference type="EMBL" id="PXF64286.1"/>
    </source>
</evidence>
<dbReference type="EMBL" id="QICH01000001">
    <property type="protein sequence ID" value="PXF64286.1"/>
    <property type="molecule type" value="Genomic_DNA"/>
</dbReference>
<proteinExistence type="predicted"/>
<organism evidence="1 2">
    <name type="scientific">Kangiella spongicola</name>
    <dbReference type="NCBI Taxonomy" id="796379"/>
    <lineage>
        <taxon>Bacteria</taxon>
        <taxon>Pseudomonadati</taxon>
        <taxon>Pseudomonadota</taxon>
        <taxon>Gammaproteobacteria</taxon>
        <taxon>Kangiellales</taxon>
        <taxon>Kangiellaceae</taxon>
        <taxon>Kangiella</taxon>
    </lineage>
</organism>